<name>A0A6M3KGJ1_9ZZZZ</name>
<evidence type="ECO:0000313" key="2">
    <source>
        <dbReference type="EMBL" id="QJH96164.1"/>
    </source>
</evidence>
<accession>A0A6M3KGJ1</accession>
<sequence length="248" mass="26464">MADLRGAFLGSGKVSLKDLQNPKGHIPIGNCNSLQYAAEAETIEDKDYTTPGGGLDASVQRISALNVTYNARHFNKANIARAIYASATDIASGTVTSETHKAYKGSLIRLSKPVDAAVTVVVKSTGGSPITYVEGDDYLVSPAGVTIMETGDIVDDADIEIDYGYPSHANIQALVNSGKRYSLLFEGLNEARSGKPVIIEVFKVNHSPASLSVIADQFEGMEFTAKAEKDQTRIGVGLSQYMEILDVD</sequence>
<dbReference type="InterPro" id="IPR016893">
    <property type="entry name" value="UCP028589"/>
</dbReference>
<gene>
    <name evidence="1" type="ORF">MM415A00587_0025</name>
    <name evidence="2" type="ORF">TM448B00641_0031</name>
</gene>
<reference evidence="1" key="1">
    <citation type="submission" date="2020-03" db="EMBL/GenBank/DDBJ databases">
        <title>The deep terrestrial virosphere.</title>
        <authorList>
            <person name="Holmfeldt K."/>
            <person name="Nilsson E."/>
            <person name="Simone D."/>
            <person name="Lopez-Fernandez M."/>
            <person name="Wu X."/>
            <person name="de Brujin I."/>
            <person name="Lundin D."/>
            <person name="Andersson A."/>
            <person name="Bertilsson S."/>
            <person name="Dopson M."/>
        </authorList>
    </citation>
    <scope>NUCLEOTIDE SEQUENCE</scope>
    <source>
        <strain evidence="1">MM415A00587</strain>
        <strain evidence="2">TM448B00641</strain>
    </source>
</reference>
<dbReference type="EMBL" id="MT142447">
    <property type="protein sequence ID" value="QJA81107.1"/>
    <property type="molecule type" value="Genomic_DNA"/>
</dbReference>
<proteinExistence type="predicted"/>
<protein>
    <submittedName>
        <fullName evidence="1">Putative tail protein</fullName>
    </submittedName>
</protein>
<dbReference type="EMBL" id="MT144641">
    <property type="protein sequence ID" value="QJH96164.1"/>
    <property type="molecule type" value="Genomic_DNA"/>
</dbReference>
<dbReference type="AlphaFoldDB" id="A0A6M3KGJ1"/>
<organism evidence="1">
    <name type="scientific">viral metagenome</name>
    <dbReference type="NCBI Taxonomy" id="1070528"/>
    <lineage>
        <taxon>unclassified sequences</taxon>
        <taxon>metagenomes</taxon>
        <taxon>organismal metagenomes</taxon>
    </lineage>
</organism>
<evidence type="ECO:0000313" key="1">
    <source>
        <dbReference type="EMBL" id="QJA81107.1"/>
    </source>
</evidence>
<dbReference type="PIRSF" id="PIRSF028589">
    <property type="entry name" value="UCP028589"/>
    <property type="match status" value="1"/>
</dbReference>